<organism evidence="1 2">
    <name type="scientific">Paramuricea clavata</name>
    <name type="common">Red gorgonian</name>
    <name type="synonym">Violescent sea-whip</name>
    <dbReference type="NCBI Taxonomy" id="317549"/>
    <lineage>
        <taxon>Eukaryota</taxon>
        <taxon>Metazoa</taxon>
        <taxon>Cnidaria</taxon>
        <taxon>Anthozoa</taxon>
        <taxon>Octocorallia</taxon>
        <taxon>Malacalcyonacea</taxon>
        <taxon>Plexauridae</taxon>
        <taxon>Paramuricea</taxon>
    </lineage>
</organism>
<evidence type="ECO:0000313" key="2">
    <source>
        <dbReference type="Proteomes" id="UP001152795"/>
    </source>
</evidence>
<sequence length="126" mass="14504">MNLLDSDWIVPYLLAQKRELKSYKELSGDEQQDIQQVLFIMDKFCIVEAAYHELTCCPGGEELPRSYLVKQCKDNLNKLCYIDALNFYDALSTVIEKMESVAEIIVDSEDGLGEKLTFVSGYYNHF</sequence>
<reference evidence="1" key="1">
    <citation type="submission" date="2020-04" db="EMBL/GenBank/DDBJ databases">
        <authorList>
            <person name="Alioto T."/>
            <person name="Alioto T."/>
            <person name="Gomez Garrido J."/>
        </authorList>
    </citation>
    <scope>NUCLEOTIDE SEQUENCE</scope>
    <source>
        <strain evidence="1">A484AB</strain>
    </source>
</reference>
<protein>
    <submittedName>
        <fullName evidence="1">Uncharacterized protein</fullName>
    </submittedName>
</protein>
<comment type="caution">
    <text evidence="1">The sequence shown here is derived from an EMBL/GenBank/DDBJ whole genome shotgun (WGS) entry which is preliminary data.</text>
</comment>
<keyword evidence="2" id="KW-1185">Reference proteome</keyword>
<name>A0A6S7HQC3_PARCT</name>
<dbReference type="AlphaFoldDB" id="A0A6S7HQC3"/>
<evidence type="ECO:0000313" key="1">
    <source>
        <dbReference type="EMBL" id="CAB4006367.1"/>
    </source>
</evidence>
<accession>A0A6S7HQC3</accession>
<gene>
    <name evidence="1" type="ORF">PACLA_8A085368</name>
</gene>
<dbReference type="OrthoDB" id="5988461at2759"/>
<dbReference type="EMBL" id="CACRXK020005491">
    <property type="protein sequence ID" value="CAB4006367.1"/>
    <property type="molecule type" value="Genomic_DNA"/>
</dbReference>
<dbReference type="Proteomes" id="UP001152795">
    <property type="component" value="Unassembled WGS sequence"/>
</dbReference>
<proteinExistence type="predicted"/>